<dbReference type="Proteomes" id="UP000290189">
    <property type="component" value="Unassembled WGS sequence"/>
</dbReference>
<reference evidence="13 14" key="1">
    <citation type="submission" date="2018-03" db="EMBL/GenBank/DDBJ databases">
        <authorList>
            <person name="Fogelqvist J."/>
        </authorList>
    </citation>
    <scope>NUCLEOTIDE SEQUENCE [LARGE SCALE GENOMIC DNA]</scope>
</reference>
<dbReference type="InterPro" id="IPR014721">
    <property type="entry name" value="Ribsml_uS5_D2-typ_fold_subgr"/>
</dbReference>
<dbReference type="GO" id="GO:0005777">
    <property type="term" value="C:peroxisome"/>
    <property type="evidence" value="ECO:0007669"/>
    <property type="project" value="TreeGrafter"/>
</dbReference>
<organism evidence="13 14">
    <name type="scientific">Plasmodiophora brassicae</name>
    <name type="common">Clubroot disease agent</name>
    <dbReference type="NCBI Taxonomy" id="37360"/>
    <lineage>
        <taxon>Eukaryota</taxon>
        <taxon>Sar</taxon>
        <taxon>Rhizaria</taxon>
        <taxon>Endomyxa</taxon>
        <taxon>Phytomyxea</taxon>
        <taxon>Plasmodiophorida</taxon>
        <taxon>Plasmodiophoridae</taxon>
        <taxon>Plasmodiophora</taxon>
    </lineage>
</organism>
<dbReference type="GO" id="GO:0019287">
    <property type="term" value="P:isopentenyl diphosphate biosynthetic process, mevalonate pathway"/>
    <property type="evidence" value="ECO:0007669"/>
    <property type="project" value="UniProtKB-UniPathway"/>
</dbReference>
<feature type="region of interest" description="Disordered" evidence="12">
    <location>
        <begin position="1"/>
        <end position="40"/>
    </location>
</feature>
<evidence type="ECO:0000256" key="6">
    <source>
        <dbReference type="ARBA" id="ARBA00022741"/>
    </source>
</evidence>
<evidence type="ECO:0000256" key="12">
    <source>
        <dbReference type="SAM" id="MobiDB-lite"/>
    </source>
</evidence>
<geneLocation type="mitochondrion" evidence="13"/>
<keyword evidence="9" id="KW-0752">Steroid biosynthesis</keyword>
<dbReference type="InterPro" id="IPR016005">
    <property type="entry name" value="Erg8"/>
</dbReference>
<comment type="similarity">
    <text evidence="2">Belongs to the GHMP kinase family. Mevalonate kinase subfamily.</text>
</comment>
<dbReference type="EMBL" id="OVEO01000009">
    <property type="protein sequence ID" value="SPQ98355.1"/>
    <property type="molecule type" value="Genomic_DNA"/>
</dbReference>
<dbReference type="GO" id="GO:0010142">
    <property type="term" value="P:farnesyl diphosphate biosynthetic process, mevalonate pathway"/>
    <property type="evidence" value="ECO:0007669"/>
    <property type="project" value="TreeGrafter"/>
</dbReference>
<dbReference type="PANTHER" id="PTHR31814:SF2">
    <property type="entry name" value="PHOSPHOMEVALONATE KINASE"/>
    <property type="match status" value="1"/>
</dbReference>
<dbReference type="GO" id="GO:0005524">
    <property type="term" value="F:ATP binding"/>
    <property type="evidence" value="ECO:0007669"/>
    <property type="project" value="UniProtKB-KW"/>
</dbReference>
<evidence type="ECO:0000313" key="13">
    <source>
        <dbReference type="EMBL" id="SPQ98355.1"/>
    </source>
</evidence>
<evidence type="ECO:0000256" key="11">
    <source>
        <dbReference type="ARBA" id="ARBA00023221"/>
    </source>
</evidence>
<evidence type="ECO:0000256" key="5">
    <source>
        <dbReference type="ARBA" id="ARBA00022679"/>
    </source>
</evidence>
<evidence type="ECO:0000256" key="7">
    <source>
        <dbReference type="ARBA" id="ARBA00022777"/>
    </source>
</evidence>
<dbReference type="EC" id="2.7.4.2" evidence="3"/>
<evidence type="ECO:0000313" key="14">
    <source>
        <dbReference type="Proteomes" id="UP000290189"/>
    </source>
</evidence>
<dbReference type="SUPFAM" id="SSF54211">
    <property type="entry name" value="Ribosomal protein S5 domain 2-like"/>
    <property type="match status" value="1"/>
</dbReference>
<keyword evidence="6" id="KW-0547">Nucleotide-binding</keyword>
<evidence type="ECO:0000256" key="10">
    <source>
        <dbReference type="ARBA" id="ARBA00023098"/>
    </source>
</evidence>
<dbReference type="GO" id="GO:0004631">
    <property type="term" value="F:phosphomevalonate kinase activity"/>
    <property type="evidence" value="ECO:0007669"/>
    <property type="project" value="UniProtKB-EC"/>
</dbReference>
<evidence type="ECO:0000256" key="4">
    <source>
        <dbReference type="ARBA" id="ARBA00022516"/>
    </source>
</evidence>
<evidence type="ECO:0000256" key="8">
    <source>
        <dbReference type="ARBA" id="ARBA00022840"/>
    </source>
</evidence>
<keyword evidence="8" id="KW-0067">ATP-binding</keyword>
<comment type="pathway">
    <text evidence="1">Isoprenoid biosynthesis; isopentenyl diphosphate biosynthesis via mevalonate pathway; isopentenyl diphosphate from (R)-mevalonate: step 2/3.</text>
</comment>
<keyword evidence="13" id="KW-0496">Mitochondrion</keyword>
<dbReference type="UniPathway" id="UPA00057">
    <property type="reaction ID" value="UER00099"/>
</dbReference>
<dbReference type="InterPro" id="IPR035102">
    <property type="entry name" value="Phosphomevalonate_kinase"/>
</dbReference>
<dbReference type="InterPro" id="IPR020568">
    <property type="entry name" value="Ribosomal_Su5_D2-typ_SF"/>
</dbReference>
<name>A0A3P3YDT8_PLABS</name>
<protein>
    <recommendedName>
        <fullName evidence="3">phosphomevalonate kinase</fullName>
        <ecNumber evidence="3">2.7.4.2</ecNumber>
    </recommendedName>
</protein>
<keyword evidence="7" id="KW-0418">Kinase</keyword>
<dbReference type="PIRSF" id="PIRSF017288">
    <property type="entry name" value="PMK_GHMP_euk"/>
    <property type="match status" value="1"/>
</dbReference>
<keyword evidence="4" id="KW-0444">Lipid biosynthesis</keyword>
<evidence type="ECO:0000256" key="9">
    <source>
        <dbReference type="ARBA" id="ARBA00022955"/>
    </source>
</evidence>
<accession>A0A3P3YDT8</accession>
<sequence>MDGALGESVTARQRQSRRRASTPTGALERAAPDPPNAHSVGSRLLVETMRATNAAPSWVDAEWSRWASDTDDGSIVICSAPGKVLLTGGYLILDRHYSGVVVSTSSRMTCRLGSIRPGSHTDTVVVLLAPQLASEPFLWKVSDRGPHDMFAVNGPDNPFVINTVAICLSVLRDLLRPDAFRQCLGAGLVIHSQGDPEFYSDIDEHGVAKSKTGLGSSAAVVSALVGCMFRYFGALESGSTTAKPEFADSDWMNICHRTAQLCHSAAQGKVGSGFDVSAAFFGSQVYRRLSSEVLSRLLGPSMTPALVASSLLDGTLWDMESSPVEIPALVTLVLADIRGGSSTPGMVRQVLQWRAACPQEANSMWASIALLNDKVRALFVKLSDLAKVDFSAYRRDVNACAEPCPEEWAATEVGSVLADIRVTFEAIRRNMKAMGEQCSVGIEPDSQTMLLDKTMSVPGVLCAGVPGAGGYDAAFALCLGEHGTARARLASLWSSWPGSTVTMLPATIVSRGLTFL</sequence>
<dbReference type="AlphaFoldDB" id="A0A3P3YDT8"/>
<evidence type="ECO:0000256" key="3">
    <source>
        <dbReference type="ARBA" id="ARBA00012958"/>
    </source>
</evidence>
<evidence type="ECO:0000256" key="2">
    <source>
        <dbReference type="ARBA" id="ARBA00006495"/>
    </source>
</evidence>
<dbReference type="PANTHER" id="PTHR31814">
    <property type="match status" value="1"/>
</dbReference>
<evidence type="ECO:0000256" key="1">
    <source>
        <dbReference type="ARBA" id="ARBA00005017"/>
    </source>
</evidence>
<gene>
    <name evidence="13" type="ORF">PLBR_LOCUS5570</name>
</gene>
<proteinExistence type="inferred from homology"/>
<dbReference type="Gene3D" id="3.30.230.10">
    <property type="match status" value="1"/>
</dbReference>
<keyword evidence="5" id="KW-0808">Transferase</keyword>
<dbReference type="GO" id="GO:0006694">
    <property type="term" value="P:steroid biosynthetic process"/>
    <property type="evidence" value="ECO:0007669"/>
    <property type="project" value="UniProtKB-KW"/>
</dbReference>
<keyword evidence="10" id="KW-0443">Lipid metabolism</keyword>
<keyword evidence="11" id="KW-0753">Steroid metabolism</keyword>